<reference evidence="2" key="1">
    <citation type="submission" date="2023-07" db="EMBL/GenBank/DDBJ databases">
        <title>A chromosome-level genome assembly of Lolium multiflorum.</title>
        <authorList>
            <person name="Chen Y."/>
            <person name="Copetti D."/>
            <person name="Kolliker R."/>
            <person name="Studer B."/>
        </authorList>
    </citation>
    <scope>NUCLEOTIDE SEQUENCE</scope>
    <source>
        <strain evidence="2">02402/16</strain>
        <tissue evidence="2">Leaf</tissue>
    </source>
</reference>
<evidence type="ECO:0000313" key="2">
    <source>
        <dbReference type="EMBL" id="KAK1685646.1"/>
    </source>
</evidence>
<gene>
    <name evidence="2" type="ORF">QYE76_046494</name>
</gene>
<feature type="region of interest" description="Disordered" evidence="1">
    <location>
        <begin position="74"/>
        <end position="130"/>
    </location>
</feature>
<sequence>MSQRGWGIWSPLRNTGSVSGGITEILHGWARNVDSLLEKSAENMEAIACLASPLSSGARASAIFGGNMEKKDCTQNGGGRGFTQILPPKDREQEDDVRGCRGFGATEEDAGGNHGAAGAAKPKSFRAAGSNLLDHQLQQDG</sequence>
<dbReference type="AlphaFoldDB" id="A0AAD8TQ25"/>
<evidence type="ECO:0000313" key="3">
    <source>
        <dbReference type="Proteomes" id="UP001231189"/>
    </source>
</evidence>
<accession>A0AAD8TQ25</accession>
<dbReference type="Proteomes" id="UP001231189">
    <property type="component" value="Unassembled WGS sequence"/>
</dbReference>
<dbReference type="EMBL" id="JAUUTY010000002">
    <property type="protein sequence ID" value="KAK1685646.1"/>
    <property type="molecule type" value="Genomic_DNA"/>
</dbReference>
<comment type="caution">
    <text evidence="2">The sequence shown here is derived from an EMBL/GenBank/DDBJ whole genome shotgun (WGS) entry which is preliminary data.</text>
</comment>
<name>A0AAD8TQ25_LOLMU</name>
<evidence type="ECO:0000256" key="1">
    <source>
        <dbReference type="SAM" id="MobiDB-lite"/>
    </source>
</evidence>
<keyword evidence="3" id="KW-1185">Reference proteome</keyword>
<proteinExistence type="predicted"/>
<organism evidence="2 3">
    <name type="scientific">Lolium multiflorum</name>
    <name type="common">Italian ryegrass</name>
    <name type="synonym">Lolium perenne subsp. multiflorum</name>
    <dbReference type="NCBI Taxonomy" id="4521"/>
    <lineage>
        <taxon>Eukaryota</taxon>
        <taxon>Viridiplantae</taxon>
        <taxon>Streptophyta</taxon>
        <taxon>Embryophyta</taxon>
        <taxon>Tracheophyta</taxon>
        <taxon>Spermatophyta</taxon>
        <taxon>Magnoliopsida</taxon>
        <taxon>Liliopsida</taxon>
        <taxon>Poales</taxon>
        <taxon>Poaceae</taxon>
        <taxon>BOP clade</taxon>
        <taxon>Pooideae</taxon>
        <taxon>Poodae</taxon>
        <taxon>Poeae</taxon>
        <taxon>Poeae Chloroplast Group 2 (Poeae type)</taxon>
        <taxon>Loliodinae</taxon>
        <taxon>Loliinae</taxon>
        <taxon>Lolium</taxon>
    </lineage>
</organism>
<feature type="compositionally biased region" description="Basic and acidic residues" evidence="1">
    <location>
        <begin position="88"/>
        <end position="99"/>
    </location>
</feature>
<protein>
    <submittedName>
        <fullName evidence="2">Uncharacterized protein</fullName>
    </submittedName>
</protein>